<proteinExistence type="predicted"/>
<dbReference type="Gene3D" id="3.90.1580.10">
    <property type="entry name" value="paralog of FGE (formylglycine-generating enzyme)"/>
    <property type="match status" value="1"/>
</dbReference>
<accession>A0A1F4RBG6</accession>
<organism evidence="1 2">
    <name type="scientific">candidate division WOR-1 bacterium RIFCSPLOWO2_02_FULL_46_20</name>
    <dbReference type="NCBI Taxonomy" id="1802567"/>
    <lineage>
        <taxon>Bacteria</taxon>
        <taxon>Bacillati</taxon>
        <taxon>Saganbacteria</taxon>
    </lineage>
</organism>
<dbReference type="SUPFAM" id="SSF56436">
    <property type="entry name" value="C-type lectin-like"/>
    <property type="match status" value="1"/>
</dbReference>
<dbReference type="AlphaFoldDB" id="A0A1F4RBG6"/>
<dbReference type="InterPro" id="IPR042095">
    <property type="entry name" value="SUMF_sf"/>
</dbReference>
<name>A0A1F4RBG6_UNCSA</name>
<evidence type="ECO:0000313" key="1">
    <source>
        <dbReference type="EMBL" id="OGC05512.1"/>
    </source>
</evidence>
<gene>
    <name evidence="1" type="ORF">A3H38_05990</name>
</gene>
<protein>
    <recommendedName>
        <fullName evidence="3">Sulfatase-modifying factor enzyme domain-containing protein</fullName>
    </recommendedName>
</protein>
<dbReference type="Proteomes" id="UP000176938">
    <property type="component" value="Unassembled WGS sequence"/>
</dbReference>
<sequence length="226" mass="24833">MAGLRVNIEGWRFRASDGKLGADAQLRIVRQRLSGLAASSLRAGDSPAASAEIISQRQPVALEISEVGIDSVAEVSAAAVSQTSKIDIPEMIDINDKVKIMKGELTVGLFKRVMEGYEITGHNDDELRAILADPAQESNALTYVSLLNAREVAKRLSNLTGRKFRVQTEDEWMVAKDNLSGNHWTWTETKFSGATYVLRLLDGGLRDFRLPEGRCGAYAVRLVEDK</sequence>
<dbReference type="InterPro" id="IPR016187">
    <property type="entry name" value="CTDL_fold"/>
</dbReference>
<evidence type="ECO:0000313" key="2">
    <source>
        <dbReference type="Proteomes" id="UP000176938"/>
    </source>
</evidence>
<reference evidence="1 2" key="1">
    <citation type="journal article" date="2016" name="Nat. Commun.">
        <title>Thousands of microbial genomes shed light on interconnected biogeochemical processes in an aquifer system.</title>
        <authorList>
            <person name="Anantharaman K."/>
            <person name="Brown C.T."/>
            <person name="Hug L.A."/>
            <person name="Sharon I."/>
            <person name="Castelle C.J."/>
            <person name="Probst A.J."/>
            <person name="Thomas B.C."/>
            <person name="Singh A."/>
            <person name="Wilkins M.J."/>
            <person name="Karaoz U."/>
            <person name="Brodie E.L."/>
            <person name="Williams K.H."/>
            <person name="Hubbard S.S."/>
            <person name="Banfield J.F."/>
        </authorList>
    </citation>
    <scope>NUCLEOTIDE SEQUENCE [LARGE SCALE GENOMIC DNA]</scope>
</reference>
<dbReference type="EMBL" id="METP01000040">
    <property type="protein sequence ID" value="OGC05512.1"/>
    <property type="molecule type" value="Genomic_DNA"/>
</dbReference>
<comment type="caution">
    <text evidence="1">The sequence shown here is derived from an EMBL/GenBank/DDBJ whole genome shotgun (WGS) entry which is preliminary data.</text>
</comment>
<evidence type="ECO:0008006" key="3">
    <source>
        <dbReference type="Google" id="ProtNLM"/>
    </source>
</evidence>